<dbReference type="EMBL" id="ML179228">
    <property type="protein sequence ID" value="THU94258.1"/>
    <property type="molecule type" value="Genomic_DNA"/>
</dbReference>
<feature type="region of interest" description="Disordered" evidence="1">
    <location>
        <begin position="375"/>
        <end position="426"/>
    </location>
</feature>
<name>A0A4S8LYG7_DENBC</name>
<evidence type="ECO:0000313" key="2">
    <source>
        <dbReference type="EMBL" id="THU94258.1"/>
    </source>
</evidence>
<evidence type="ECO:0000256" key="1">
    <source>
        <dbReference type="SAM" id="MobiDB-lite"/>
    </source>
</evidence>
<organism evidence="2 3">
    <name type="scientific">Dendrothele bispora (strain CBS 962.96)</name>
    <dbReference type="NCBI Taxonomy" id="1314807"/>
    <lineage>
        <taxon>Eukaryota</taxon>
        <taxon>Fungi</taxon>
        <taxon>Dikarya</taxon>
        <taxon>Basidiomycota</taxon>
        <taxon>Agaricomycotina</taxon>
        <taxon>Agaricomycetes</taxon>
        <taxon>Agaricomycetidae</taxon>
        <taxon>Agaricales</taxon>
        <taxon>Agaricales incertae sedis</taxon>
        <taxon>Dendrothele</taxon>
    </lineage>
</organism>
<gene>
    <name evidence="2" type="ORF">K435DRAFT_839902</name>
</gene>
<keyword evidence="3" id="KW-1185">Reference proteome</keyword>
<dbReference type="AlphaFoldDB" id="A0A4S8LYG7"/>
<protein>
    <submittedName>
        <fullName evidence="2">Uncharacterized protein</fullName>
    </submittedName>
</protein>
<proteinExistence type="predicted"/>
<accession>A0A4S8LYG7</accession>
<evidence type="ECO:0000313" key="3">
    <source>
        <dbReference type="Proteomes" id="UP000297245"/>
    </source>
</evidence>
<reference evidence="2 3" key="1">
    <citation type="journal article" date="2019" name="Nat. Ecol. Evol.">
        <title>Megaphylogeny resolves global patterns of mushroom evolution.</title>
        <authorList>
            <person name="Varga T."/>
            <person name="Krizsan K."/>
            <person name="Foldi C."/>
            <person name="Dima B."/>
            <person name="Sanchez-Garcia M."/>
            <person name="Sanchez-Ramirez S."/>
            <person name="Szollosi G.J."/>
            <person name="Szarkandi J.G."/>
            <person name="Papp V."/>
            <person name="Albert L."/>
            <person name="Andreopoulos W."/>
            <person name="Angelini C."/>
            <person name="Antonin V."/>
            <person name="Barry K.W."/>
            <person name="Bougher N.L."/>
            <person name="Buchanan P."/>
            <person name="Buyck B."/>
            <person name="Bense V."/>
            <person name="Catcheside P."/>
            <person name="Chovatia M."/>
            <person name="Cooper J."/>
            <person name="Damon W."/>
            <person name="Desjardin D."/>
            <person name="Finy P."/>
            <person name="Geml J."/>
            <person name="Haridas S."/>
            <person name="Hughes K."/>
            <person name="Justo A."/>
            <person name="Karasinski D."/>
            <person name="Kautmanova I."/>
            <person name="Kiss B."/>
            <person name="Kocsube S."/>
            <person name="Kotiranta H."/>
            <person name="LaButti K.M."/>
            <person name="Lechner B.E."/>
            <person name="Liimatainen K."/>
            <person name="Lipzen A."/>
            <person name="Lukacs Z."/>
            <person name="Mihaltcheva S."/>
            <person name="Morgado L.N."/>
            <person name="Niskanen T."/>
            <person name="Noordeloos M.E."/>
            <person name="Ohm R.A."/>
            <person name="Ortiz-Santana B."/>
            <person name="Ovrebo C."/>
            <person name="Racz N."/>
            <person name="Riley R."/>
            <person name="Savchenko A."/>
            <person name="Shiryaev A."/>
            <person name="Soop K."/>
            <person name="Spirin V."/>
            <person name="Szebenyi C."/>
            <person name="Tomsovsky M."/>
            <person name="Tulloss R.E."/>
            <person name="Uehling J."/>
            <person name="Grigoriev I.V."/>
            <person name="Vagvolgyi C."/>
            <person name="Papp T."/>
            <person name="Martin F.M."/>
            <person name="Miettinen O."/>
            <person name="Hibbett D.S."/>
            <person name="Nagy L.G."/>
        </authorList>
    </citation>
    <scope>NUCLEOTIDE SEQUENCE [LARGE SCALE GENOMIC DNA]</scope>
    <source>
        <strain evidence="2 3">CBS 962.96</strain>
    </source>
</reference>
<sequence length="426" mass="46396">MAPFPSLDNGGGVEALVSFANSGLSQICTGHLRQPPMAYVDSISNAYGSPPGGYYPGVAATQGNMASDLYSMGAKPIAPVLLPASPPDTCNYTHGIGPNSTYGVDTAAIAGATPADVAGVEAARTRSARTMANAGGNMDINTNNPNIPNNTPPLHPMLTVPIASNVCRYLGNVREFPDLLGYRPLSINGDIVTLPIYMMILSSDYFQFIDIMDFENKIRILVRALENSQIRVRNSRCVREITFVPNLRSELRKMVTPIKILSIWMALGRWLPCIEINVAAKYLDSWINFTSLAVTSLLPPSAPEGVTKNNDFTNANIANVAGNLNIINYQDQLPSVTKSGQVPDPEWIQNLGGGQRRTEKWIRKDPKNEIQVGRRLPDKSRARRGTSGVRPEFWGEIGSGVDPMKDKMRGRSLKFTGPEPDRRVLA</sequence>
<dbReference type="Proteomes" id="UP000297245">
    <property type="component" value="Unassembled WGS sequence"/>
</dbReference>